<dbReference type="EMBL" id="BKCJ010071491">
    <property type="protein sequence ID" value="GEW73532.1"/>
    <property type="molecule type" value="Genomic_DNA"/>
</dbReference>
<name>A0A699GXR5_TANCI</name>
<proteinExistence type="predicted"/>
<organism evidence="1">
    <name type="scientific">Tanacetum cinerariifolium</name>
    <name type="common">Dalmatian daisy</name>
    <name type="synonym">Chrysanthemum cinerariifolium</name>
    <dbReference type="NCBI Taxonomy" id="118510"/>
    <lineage>
        <taxon>Eukaryota</taxon>
        <taxon>Viridiplantae</taxon>
        <taxon>Streptophyta</taxon>
        <taxon>Embryophyta</taxon>
        <taxon>Tracheophyta</taxon>
        <taxon>Spermatophyta</taxon>
        <taxon>Magnoliopsida</taxon>
        <taxon>eudicotyledons</taxon>
        <taxon>Gunneridae</taxon>
        <taxon>Pentapetalae</taxon>
        <taxon>asterids</taxon>
        <taxon>campanulids</taxon>
        <taxon>Asterales</taxon>
        <taxon>Asteraceae</taxon>
        <taxon>Asteroideae</taxon>
        <taxon>Anthemideae</taxon>
        <taxon>Anthemidinae</taxon>
        <taxon>Tanacetum</taxon>
    </lineage>
</organism>
<feature type="non-terminal residue" evidence="1">
    <location>
        <position position="210"/>
    </location>
</feature>
<gene>
    <name evidence="1" type="ORF">Tci_245508</name>
</gene>
<sequence>MFNVNDLHGKNVFVEKEVVDKEVSAVGEVNAANIATTVSAAAIITNDEITLAQALVKIKTSKPKAKGVVIQKASESITTTTTTISLKKSQDKGKAIMIEELMKPKKKDQIRLDEEADLKLQAELQAKFDEEERIAKEKAQKEQEAIIALIKEWDDIQAKIDFDYQLAQRLQTEEQEKLTIEEKATLFKELLEKRTKHFAAKAAKEKRNKP</sequence>
<dbReference type="AlphaFoldDB" id="A0A699GXR5"/>
<protein>
    <submittedName>
        <fullName evidence="1">Uncharacterized protein</fullName>
    </submittedName>
</protein>
<reference evidence="1" key="1">
    <citation type="journal article" date="2019" name="Sci. Rep.">
        <title>Draft genome of Tanacetum cinerariifolium, the natural source of mosquito coil.</title>
        <authorList>
            <person name="Yamashiro T."/>
            <person name="Shiraishi A."/>
            <person name="Satake H."/>
            <person name="Nakayama K."/>
        </authorList>
    </citation>
    <scope>NUCLEOTIDE SEQUENCE</scope>
</reference>
<comment type="caution">
    <text evidence="1">The sequence shown here is derived from an EMBL/GenBank/DDBJ whole genome shotgun (WGS) entry which is preliminary data.</text>
</comment>
<accession>A0A699GXR5</accession>
<evidence type="ECO:0000313" key="1">
    <source>
        <dbReference type="EMBL" id="GEW73532.1"/>
    </source>
</evidence>